<evidence type="ECO:0000256" key="8">
    <source>
        <dbReference type="ARBA" id="ARBA00023114"/>
    </source>
</evidence>
<evidence type="ECO:0000256" key="4">
    <source>
        <dbReference type="ARBA" id="ARBA00022452"/>
    </source>
</evidence>
<keyword evidence="6" id="KW-0732">Signal</keyword>
<evidence type="ECO:0000256" key="1">
    <source>
        <dbReference type="ARBA" id="ARBA00004571"/>
    </source>
</evidence>
<reference evidence="12 13" key="1">
    <citation type="submission" date="2018-08" db="EMBL/GenBank/DDBJ databases">
        <title>Paraburkholderia sp. DHOM06 isolated from forest soil.</title>
        <authorList>
            <person name="Gao Z.-H."/>
            <person name="Qiu L.-H."/>
        </authorList>
    </citation>
    <scope>NUCLEOTIDE SEQUENCE [LARGE SCALE GENOMIC DNA]</scope>
    <source>
        <strain evidence="12 13">DHOM06</strain>
    </source>
</reference>
<dbReference type="Pfam" id="PF13609">
    <property type="entry name" value="Porin_4"/>
    <property type="match status" value="1"/>
</dbReference>
<evidence type="ECO:0000313" key="13">
    <source>
        <dbReference type="Proteomes" id="UP000256838"/>
    </source>
</evidence>
<keyword evidence="8" id="KW-0626">Porin</keyword>
<comment type="subunit">
    <text evidence="2">Homotrimer.</text>
</comment>
<evidence type="ECO:0000256" key="10">
    <source>
        <dbReference type="ARBA" id="ARBA00023237"/>
    </source>
</evidence>
<dbReference type="CDD" id="cd00342">
    <property type="entry name" value="gram_neg_porins"/>
    <property type="match status" value="1"/>
</dbReference>
<keyword evidence="4" id="KW-1134">Transmembrane beta strand</keyword>
<protein>
    <submittedName>
        <fullName evidence="12">Porin</fullName>
    </submittedName>
</protein>
<dbReference type="GO" id="GO:0006811">
    <property type="term" value="P:monoatomic ion transport"/>
    <property type="evidence" value="ECO:0007669"/>
    <property type="project" value="UniProtKB-KW"/>
</dbReference>
<dbReference type="Proteomes" id="UP000256838">
    <property type="component" value="Unassembled WGS sequence"/>
</dbReference>
<keyword evidence="10" id="KW-0998">Cell outer membrane</keyword>
<keyword evidence="3" id="KW-0813">Transport</keyword>
<evidence type="ECO:0000256" key="6">
    <source>
        <dbReference type="ARBA" id="ARBA00022729"/>
    </source>
</evidence>
<dbReference type="AlphaFoldDB" id="A0A3D8K771"/>
<dbReference type="InterPro" id="IPR023614">
    <property type="entry name" value="Porin_dom_sf"/>
</dbReference>
<dbReference type="PRINTS" id="PR00184">
    <property type="entry name" value="NEISSPPORIN"/>
</dbReference>
<dbReference type="InterPro" id="IPR002299">
    <property type="entry name" value="Porin_Neis"/>
</dbReference>
<feature type="domain" description="Porin" evidence="11">
    <location>
        <begin position="2"/>
        <end position="311"/>
    </location>
</feature>
<comment type="caution">
    <text evidence="12">The sequence shown here is derived from an EMBL/GenBank/DDBJ whole genome shotgun (WGS) entry which is preliminary data.</text>
</comment>
<accession>A0A3D8K771</accession>
<dbReference type="SUPFAM" id="SSF56935">
    <property type="entry name" value="Porins"/>
    <property type="match status" value="1"/>
</dbReference>
<dbReference type="GO" id="GO:0009279">
    <property type="term" value="C:cell outer membrane"/>
    <property type="evidence" value="ECO:0007669"/>
    <property type="project" value="UniProtKB-SubCell"/>
</dbReference>
<keyword evidence="7" id="KW-0406">Ion transport</keyword>
<evidence type="ECO:0000313" key="12">
    <source>
        <dbReference type="EMBL" id="RDV00923.1"/>
    </source>
</evidence>
<evidence type="ECO:0000256" key="9">
    <source>
        <dbReference type="ARBA" id="ARBA00023136"/>
    </source>
</evidence>
<evidence type="ECO:0000259" key="11">
    <source>
        <dbReference type="Pfam" id="PF13609"/>
    </source>
</evidence>
<evidence type="ECO:0000256" key="3">
    <source>
        <dbReference type="ARBA" id="ARBA00022448"/>
    </source>
</evidence>
<proteinExistence type="predicted"/>
<gene>
    <name evidence="12" type="ORF">DWV00_00665</name>
</gene>
<dbReference type="InterPro" id="IPR033900">
    <property type="entry name" value="Gram_neg_porin_domain"/>
</dbReference>
<keyword evidence="13" id="KW-1185">Reference proteome</keyword>
<evidence type="ECO:0000256" key="5">
    <source>
        <dbReference type="ARBA" id="ARBA00022692"/>
    </source>
</evidence>
<dbReference type="PANTHER" id="PTHR34501">
    <property type="entry name" value="PROTEIN YDDL-RELATED"/>
    <property type="match status" value="1"/>
</dbReference>
<keyword evidence="5" id="KW-0812">Transmembrane</keyword>
<sequence length="344" mass="35622">MFAIGAHAQGSVTLFGIVDGGMLFLSKTQNASGSNGGKLTGFTDSGQVPSQFGLTGTEDLGGGLTAEFKLESGIDIGNGGYNDSNGNFFGREANVGLKGPFGEVKAGLQFSPFFNTLFDLDPRALSQFGSSLPIYLNYAAATGVFNANSLSYSSPRIAGFQGSLMYALGGQAGNFAAGRQYSASLSYQWRGLSIEAAFYDGNPGGTVQTNPPSTLGFEGRMVGAVYRYAKLTAKASYTNYKVAGSGVNNDVYGGGLDYALTPDLDLDGGVWYTSNRNDRSTHALMGAFGASYFLSKATTLYAQVGAADNHGSSDLGLEVGDAPTSLHAPAGTTVGADIGIRHVF</sequence>
<dbReference type="GO" id="GO:0046930">
    <property type="term" value="C:pore complex"/>
    <property type="evidence" value="ECO:0007669"/>
    <property type="project" value="UniProtKB-KW"/>
</dbReference>
<evidence type="ECO:0000256" key="7">
    <source>
        <dbReference type="ARBA" id="ARBA00023065"/>
    </source>
</evidence>
<keyword evidence="9" id="KW-0472">Membrane</keyword>
<comment type="subcellular location">
    <subcellularLocation>
        <location evidence="1">Cell outer membrane</location>
        <topology evidence="1">Multi-pass membrane protein</topology>
    </subcellularLocation>
</comment>
<dbReference type="GO" id="GO:0015288">
    <property type="term" value="F:porin activity"/>
    <property type="evidence" value="ECO:0007669"/>
    <property type="project" value="UniProtKB-KW"/>
</dbReference>
<organism evidence="12 13">
    <name type="scientific">Trinickia dinghuensis</name>
    <dbReference type="NCBI Taxonomy" id="2291023"/>
    <lineage>
        <taxon>Bacteria</taxon>
        <taxon>Pseudomonadati</taxon>
        <taxon>Pseudomonadota</taxon>
        <taxon>Betaproteobacteria</taxon>
        <taxon>Burkholderiales</taxon>
        <taxon>Burkholderiaceae</taxon>
        <taxon>Trinickia</taxon>
    </lineage>
</organism>
<dbReference type="Gene3D" id="2.40.160.10">
    <property type="entry name" value="Porin"/>
    <property type="match status" value="1"/>
</dbReference>
<evidence type="ECO:0000256" key="2">
    <source>
        <dbReference type="ARBA" id="ARBA00011233"/>
    </source>
</evidence>
<name>A0A3D8K771_9BURK</name>
<dbReference type="OrthoDB" id="8961834at2"/>
<dbReference type="EMBL" id="QRGA01000001">
    <property type="protein sequence ID" value="RDV00923.1"/>
    <property type="molecule type" value="Genomic_DNA"/>
</dbReference>
<dbReference type="PANTHER" id="PTHR34501:SF9">
    <property type="entry name" value="MAJOR OUTER MEMBRANE PROTEIN P.IA"/>
    <property type="match status" value="1"/>
</dbReference>
<dbReference type="InterPro" id="IPR050298">
    <property type="entry name" value="Gram-neg_bact_OMP"/>
</dbReference>